<dbReference type="SUPFAM" id="SSF53955">
    <property type="entry name" value="Lysozyme-like"/>
    <property type="match status" value="1"/>
</dbReference>
<dbReference type="Gene3D" id="1.10.101.10">
    <property type="entry name" value="PGBD-like superfamily/PGBD"/>
    <property type="match status" value="1"/>
</dbReference>
<dbReference type="CDD" id="cd13399">
    <property type="entry name" value="Slt35-like"/>
    <property type="match status" value="1"/>
</dbReference>
<feature type="signal peptide" evidence="1">
    <location>
        <begin position="1"/>
        <end position="37"/>
    </location>
</feature>
<evidence type="ECO:0000313" key="5">
    <source>
        <dbReference type="Proteomes" id="UP000219439"/>
    </source>
</evidence>
<evidence type="ECO:0000256" key="1">
    <source>
        <dbReference type="SAM" id="SignalP"/>
    </source>
</evidence>
<dbReference type="Pfam" id="PF01471">
    <property type="entry name" value="PG_binding_1"/>
    <property type="match status" value="1"/>
</dbReference>
<dbReference type="RefSeq" id="WP_097153088.1">
    <property type="nucleotide sequence ID" value="NZ_OBEL01000001.1"/>
</dbReference>
<dbReference type="PANTHER" id="PTHR30163:SF8">
    <property type="entry name" value="LYTIC MUREIN TRANSGLYCOSYLASE"/>
    <property type="match status" value="1"/>
</dbReference>
<dbReference type="Gene3D" id="1.10.8.350">
    <property type="entry name" value="Bacterial muramidase"/>
    <property type="match status" value="1"/>
</dbReference>
<protein>
    <submittedName>
        <fullName evidence="4">Membrane-bound lytic murein transglycosylase B</fullName>
    </submittedName>
</protein>
<reference evidence="4 5" key="1">
    <citation type="submission" date="2017-09" db="EMBL/GenBank/DDBJ databases">
        <authorList>
            <person name="Ehlers B."/>
            <person name="Leendertz F.H."/>
        </authorList>
    </citation>
    <scope>NUCLEOTIDE SEQUENCE [LARGE SCALE GENOMIC DNA]</scope>
    <source>
        <strain evidence="4 5">DSM 18289</strain>
    </source>
</reference>
<dbReference type="EMBL" id="OBEL01000001">
    <property type="protein sequence ID" value="SNZ09292.1"/>
    <property type="molecule type" value="Genomic_DNA"/>
</dbReference>
<accession>A0A285NIF7</accession>
<feature type="chain" id="PRO_5011973064" evidence="1">
    <location>
        <begin position="38"/>
        <end position="418"/>
    </location>
</feature>
<evidence type="ECO:0000313" key="4">
    <source>
        <dbReference type="EMBL" id="SNZ09292.1"/>
    </source>
</evidence>
<dbReference type="SUPFAM" id="SSF47090">
    <property type="entry name" value="PGBD-like"/>
    <property type="match status" value="1"/>
</dbReference>
<dbReference type="Proteomes" id="UP000219439">
    <property type="component" value="Unassembled WGS sequence"/>
</dbReference>
<dbReference type="PANTHER" id="PTHR30163">
    <property type="entry name" value="MEMBRANE-BOUND LYTIC MUREIN TRANSGLYCOSYLASE B"/>
    <property type="match status" value="1"/>
</dbReference>
<dbReference type="InterPro" id="IPR043426">
    <property type="entry name" value="MltB-like"/>
</dbReference>
<gene>
    <name evidence="4" type="ORF">SAMN06265368_1993</name>
</gene>
<dbReference type="NCBIfam" id="TIGR02283">
    <property type="entry name" value="MltB_2"/>
    <property type="match status" value="1"/>
</dbReference>
<dbReference type="AlphaFoldDB" id="A0A285NIF7"/>
<dbReference type="InterPro" id="IPR036365">
    <property type="entry name" value="PGBD-like_sf"/>
</dbReference>
<dbReference type="InterPro" id="IPR002477">
    <property type="entry name" value="Peptidoglycan-bd-like"/>
</dbReference>
<evidence type="ECO:0000259" key="3">
    <source>
        <dbReference type="Pfam" id="PF13406"/>
    </source>
</evidence>
<evidence type="ECO:0000259" key="2">
    <source>
        <dbReference type="Pfam" id="PF01471"/>
    </source>
</evidence>
<dbReference type="InterPro" id="IPR011970">
    <property type="entry name" value="MltB_2"/>
</dbReference>
<sequence length="418" mass="46101">MRRGFLKVLGKLGRSCGVAKPALLAMTLFMGSTAAFGQNAQGFDRWVRNFWPTAQANGITAATYNAAFAGAKYDPSVIRRATNQPEFVKPIWSYLDSAASATRIKNGRKMKQKYANLLRQLEARYGVDQHILLAIWGMESAYGAIFKNKKLIKPTIQSLAMLGYADRRRSKFGKTQLIAALKILQNGDVKPSQMMGSWAGAMGHTQFIPTTYLAKAADFDGDGRRDIWNSIPDALASTANLLATAGWQTGKTWGYEVQLPRSFSFELANGKITKSLADWQRMGVSRVHGKTFPRPTDMAQLILPAGYKGPAFLILKNFAMIKRYNNATSYALGVGHLADRIRGGGTFVQAWPRSDRVLTRSERKEVQTLLNRAGYDTGGIDGRLGSKSKSAIRHWQKRRGLVPDGFASGALLQALRAR</sequence>
<dbReference type="Pfam" id="PF13406">
    <property type="entry name" value="SLT_2"/>
    <property type="match status" value="1"/>
</dbReference>
<dbReference type="OrthoDB" id="9808544at2"/>
<feature type="domain" description="Peptidoglycan binding-like" evidence="2">
    <location>
        <begin position="360"/>
        <end position="415"/>
    </location>
</feature>
<dbReference type="InterPro" id="IPR023346">
    <property type="entry name" value="Lysozyme-like_dom_sf"/>
</dbReference>
<organism evidence="4 5">
    <name type="scientific">Cohaesibacter gelatinilyticus</name>
    <dbReference type="NCBI Taxonomy" id="372072"/>
    <lineage>
        <taxon>Bacteria</taxon>
        <taxon>Pseudomonadati</taxon>
        <taxon>Pseudomonadota</taxon>
        <taxon>Alphaproteobacteria</taxon>
        <taxon>Hyphomicrobiales</taxon>
        <taxon>Cohaesibacteraceae</taxon>
    </lineage>
</organism>
<dbReference type="InterPro" id="IPR036366">
    <property type="entry name" value="PGBDSf"/>
</dbReference>
<dbReference type="GO" id="GO:0009253">
    <property type="term" value="P:peptidoglycan catabolic process"/>
    <property type="evidence" value="ECO:0007669"/>
    <property type="project" value="TreeGrafter"/>
</dbReference>
<feature type="domain" description="Transglycosylase SLT" evidence="3">
    <location>
        <begin position="43"/>
        <end position="339"/>
    </location>
</feature>
<dbReference type="Gene3D" id="1.10.530.10">
    <property type="match status" value="1"/>
</dbReference>
<dbReference type="GO" id="GO:0008933">
    <property type="term" value="F:peptidoglycan lytic transglycosylase activity"/>
    <property type="evidence" value="ECO:0007669"/>
    <property type="project" value="TreeGrafter"/>
</dbReference>
<dbReference type="InterPro" id="IPR031304">
    <property type="entry name" value="SLT_2"/>
</dbReference>
<keyword evidence="1" id="KW-0732">Signal</keyword>
<keyword evidence="5" id="KW-1185">Reference proteome</keyword>
<proteinExistence type="predicted"/>
<name>A0A285NIF7_9HYPH</name>